<dbReference type="Gene3D" id="3.10.180.10">
    <property type="entry name" value="2,3-Dihydroxybiphenyl 1,2-Dioxygenase, domain 1"/>
    <property type="match status" value="1"/>
</dbReference>
<feature type="domain" description="VOC" evidence="1">
    <location>
        <begin position="3"/>
        <end position="128"/>
    </location>
</feature>
<dbReference type="Pfam" id="PF00903">
    <property type="entry name" value="Glyoxalase"/>
    <property type="match status" value="1"/>
</dbReference>
<dbReference type="CDD" id="cd07264">
    <property type="entry name" value="VOC_like"/>
    <property type="match status" value="1"/>
</dbReference>
<dbReference type="InterPro" id="IPR050383">
    <property type="entry name" value="GlyoxalaseI/FosfomycinResist"/>
</dbReference>
<dbReference type="EMBL" id="QKLU01000003">
    <property type="protein sequence ID" value="PYF74875.1"/>
    <property type="molecule type" value="Genomic_DNA"/>
</dbReference>
<keyword evidence="3" id="KW-1185">Reference proteome</keyword>
<dbReference type="Proteomes" id="UP000248198">
    <property type="component" value="Unassembled WGS sequence"/>
</dbReference>
<dbReference type="RefSeq" id="WP_110829714.1">
    <property type="nucleotide sequence ID" value="NZ_QKLU01000003.1"/>
</dbReference>
<dbReference type="InterPro" id="IPR029068">
    <property type="entry name" value="Glyas_Bleomycin-R_OHBP_Dase"/>
</dbReference>
<dbReference type="PROSITE" id="PS51819">
    <property type="entry name" value="VOC"/>
    <property type="match status" value="1"/>
</dbReference>
<dbReference type="InterPro" id="IPR004360">
    <property type="entry name" value="Glyas_Fos-R_dOase_dom"/>
</dbReference>
<sequence length="130" mass="14420">MIKFAYTILYVRDVSRTVTFYENAFGFQRKFIAPGGDYAELLSGETTLSFAKTELARTNLSAGFIESKTEGQPFGMEIGFTTNEVEAVFNKAVKEGAIPVEKLKVKPWGQQVAYVRDPDGFLVEICSPMG</sequence>
<evidence type="ECO:0000313" key="3">
    <source>
        <dbReference type="Proteomes" id="UP000248198"/>
    </source>
</evidence>
<protein>
    <submittedName>
        <fullName evidence="2">Putative glyoxalase superfamily protein PhnB</fullName>
    </submittedName>
</protein>
<dbReference type="PANTHER" id="PTHR21366">
    <property type="entry name" value="GLYOXALASE FAMILY PROTEIN"/>
    <property type="match status" value="1"/>
</dbReference>
<gene>
    <name evidence="2" type="ORF">B0O44_103321</name>
</gene>
<reference evidence="2 3" key="1">
    <citation type="submission" date="2018-06" db="EMBL/GenBank/DDBJ databases">
        <title>Genomic Encyclopedia of Archaeal and Bacterial Type Strains, Phase II (KMG-II): from individual species to whole genera.</title>
        <authorList>
            <person name="Goeker M."/>
        </authorList>
    </citation>
    <scope>NUCLEOTIDE SEQUENCE [LARGE SCALE GENOMIC DNA]</scope>
    <source>
        <strain evidence="2 3">DSM 27372</strain>
    </source>
</reference>
<name>A0A318ULG2_9SPHI</name>
<comment type="caution">
    <text evidence="2">The sequence shown here is derived from an EMBL/GenBank/DDBJ whole genome shotgun (WGS) entry which is preliminary data.</text>
</comment>
<dbReference type="AlphaFoldDB" id="A0A318ULG2"/>
<dbReference type="PANTHER" id="PTHR21366:SF22">
    <property type="entry name" value="VOC DOMAIN-CONTAINING PROTEIN"/>
    <property type="match status" value="1"/>
</dbReference>
<dbReference type="InterPro" id="IPR037523">
    <property type="entry name" value="VOC_core"/>
</dbReference>
<accession>A0A318ULG2</accession>
<dbReference type="OrthoDB" id="9796521at2"/>
<dbReference type="SUPFAM" id="SSF54593">
    <property type="entry name" value="Glyoxalase/Bleomycin resistance protein/Dihydroxybiphenyl dioxygenase"/>
    <property type="match status" value="1"/>
</dbReference>
<proteinExistence type="predicted"/>
<evidence type="ECO:0000259" key="1">
    <source>
        <dbReference type="PROSITE" id="PS51819"/>
    </source>
</evidence>
<organism evidence="2 3">
    <name type="scientific">Pedobacter nutrimenti</name>
    <dbReference type="NCBI Taxonomy" id="1241337"/>
    <lineage>
        <taxon>Bacteria</taxon>
        <taxon>Pseudomonadati</taxon>
        <taxon>Bacteroidota</taxon>
        <taxon>Sphingobacteriia</taxon>
        <taxon>Sphingobacteriales</taxon>
        <taxon>Sphingobacteriaceae</taxon>
        <taxon>Pedobacter</taxon>
    </lineage>
</organism>
<evidence type="ECO:0000313" key="2">
    <source>
        <dbReference type="EMBL" id="PYF74875.1"/>
    </source>
</evidence>